<dbReference type="InterPro" id="IPR025669">
    <property type="entry name" value="AAA_dom"/>
</dbReference>
<keyword evidence="9" id="KW-0812">Transmembrane</keyword>
<keyword evidence="5" id="KW-0418">Kinase</keyword>
<evidence type="ECO:0000313" key="11">
    <source>
        <dbReference type="EMBL" id="REH01906.1"/>
    </source>
</evidence>
<gene>
    <name evidence="11" type="ORF">C8P67_101390</name>
</gene>
<dbReference type="InterPro" id="IPR027417">
    <property type="entry name" value="P-loop_NTPase"/>
</dbReference>
<dbReference type="EMBL" id="QUNI01000001">
    <property type="protein sequence ID" value="REH01906.1"/>
    <property type="molecule type" value="Genomic_DNA"/>
</dbReference>
<keyword evidence="7" id="KW-0829">Tyrosine-protein kinase</keyword>
<evidence type="ECO:0000313" key="12">
    <source>
        <dbReference type="Proteomes" id="UP000257136"/>
    </source>
</evidence>
<dbReference type="GO" id="GO:0005886">
    <property type="term" value="C:plasma membrane"/>
    <property type="evidence" value="ECO:0007669"/>
    <property type="project" value="TreeGrafter"/>
</dbReference>
<protein>
    <recommendedName>
        <fullName evidence="2">non-specific protein-tyrosine kinase</fullName>
        <ecNumber evidence="2">2.7.10.2</ecNumber>
    </recommendedName>
</protein>
<keyword evidence="4" id="KW-0547">Nucleotide-binding</keyword>
<keyword evidence="9" id="KW-0472">Membrane</keyword>
<dbReference type="CDD" id="cd05387">
    <property type="entry name" value="BY-kinase"/>
    <property type="match status" value="1"/>
</dbReference>
<reference evidence="11 12" key="1">
    <citation type="submission" date="2018-08" db="EMBL/GenBank/DDBJ databases">
        <title>Genomic Encyclopedia of Archaeal and Bacterial Type Strains, Phase II (KMG-II): from individual species to whole genera.</title>
        <authorList>
            <person name="Goeker M."/>
        </authorList>
    </citation>
    <scope>NUCLEOTIDE SEQUENCE [LARGE SCALE GENOMIC DNA]</scope>
    <source>
        <strain evidence="11 12">DSM 100880</strain>
    </source>
</reference>
<evidence type="ECO:0000256" key="9">
    <source>
        <dbReference type="SAM" id="Phobius"/>
    </source>
</evidence>
<dbReference type="RefSeq" id="WP_115809790.1">
    <property type="nucleotide sequence ID" value="NZ_QUNI01000001.1"/>
</dbReference>
<feature type="transmembrane region" description="Helical" evidence="9">
    <location>
        <begin position="478"/>
        <end position="498"/>
    </location>
</feature>
<feature type="transmembrane region" description="Helical" evidence="9">
    <location>
        <begin position="12"/>
        <end position="32"/>
    </location>
</feature>
<proteinExistence type="inferred from homology"/>
<evidence type="ECO:0000256" key="3">
    <source>
        <dbReference type="ARBA" id="ARBA00022679"/>
    </source>
</evidence>
<accession>A0A3E0EUQ2</accession>
<dbReference type="InterPro" id="IPR005702">
    <property type="entry name" value="Wzc-like_C"/>
</dbReference>
<evidence type="ECO:0000256" key="6">
    <source>
        <dbReference type="ARBA" id="ARBA00022840"/>
    </source>
</evidence>
<sequence>MDFKKEFLKYFKYWPWFAVSLILFGGGAYYYIGAVSPSYETSALINIDTKKPKDAEIIGTNNVKKDKEEDLEEEKMFITSNDFLSTIITDLKLNINYYEKGYLDNKVSYDIPFEVKSLVSNDSLPQMAYNVKIVEQGFIVNEVSTEKRYMIRNHTSSRVFKNIPFTIELTSKAKKNILNYLDKEYVVTLEPTGIALKNLKAALNVVSYDSPNTNLLLSHIGNNPALSVKILDKLIESLDKDIVDNKQKKFTKTISYLNQRIAVFTKEKDSIESIKENYLSNNNIYVLDQYIAAKTTEKTTTTANSLLNEKQIALTRFAIDDIRKSGSTSVLGTDYNLDLPSVSSMLANYNTRLMESEVLLQRAQKNNPTYLSLMEQLKIQKQTILNTLGDYLNHLNQTNVVNKLEQDNAVTEAKSIPTKDKELGNINNNLSLKEETYLALLQRREEAILNGAVLESNLSILDSPQTNYSAIFPKPKPFMLGAILFGFLLPLGFIYLTLQMDSKIHNEEDIQGKLDDIPFLGTIPKIHVSKKLENSATSRSIIAEATCTLFSNISYLLPHKEDKKGNILLFCSSIQGEGKSFCAYHNAITISNLNRKVLLIGADLRNPQLHDYFNVEKSTLGLSNFLSNKNEDWKSFVVKEPNSSENLDILFSGKIPPNPTQLLTNSNFEILLEEAKNLYDFIIIDTAPVQVVSDTLNFSSLADVTLYIVKSNYSDKRSLSQLKNFVKKGQLKNVGIVINGINEKNAYGYGYTYSYKEEKKEKKSWFKIA</sequence>
<keyword evidence="6" id="KW-0067">ATP-binding</keyword>
<dbReference type="EC" id="2.7.10.2" evidence="2"/>
<evidence type="ECO:0000256" key="8">
    <source>
        <dbReference type="ARBA" id="ARBA00051245"/>
    </source>
</evidence>
<evidence type="ECO:0000256" key="7">
    <source>
        <dbReference type="ARBA" id="ARBA00023137"/>
    </source>
</evidence>
<comment type="similarity">
    <text evidence="1">Belongs to the CpsD/CapB family.</text>
</comment>
<feature type="domain" description="AAA" evidence="10">
    <location>
        <begin position="576"/>
        <end position="730"/>
    </location>
</feature>
<dbReference type="Gene3D" id="3.40.50.300">
    <property type="entry name" value="P-loop containing nucleotide triphosphate hydrolases"/>
    <property type="match status" value="1"/>
</dbReference>
<name>A0A3E0EUQ2_9FLAO</name>
<dbReference type="Pfam" id="PF13614">
    <property type="entry name" value="AAA_31"/>
    <property type="match status" value="1"/>
</dbReference>
<keyword evidence="12" id="KW-1185">Reference proteome</keyword>
<dbReference type="GO" id="GO:0005524">
    <property type="term" value="F:ATP binding"/>
    <property type="evidence" value="ECO:0007669"/>
    <property type="project" value="UniProtKB-KW"/>
</dbReference>
<dbReference type="AlphaFoldDB" id="A0A3E0EUQ2"/>
<evidence type="ECO:0000256" key="5">
    <source>
        <dbReference type="ARBA" id="ARBA00022777"/>
    </source>
</evidence>
<evidence type="ECO:0000256" key="2">
    <source>
        <dbReference type="ARBA" id="ARBA00011903"/>
    </source>
</evidence>
<evidence type="ECO:0000259" key="10">
    <source>
        <dbReference type="Pfam" id="PF13614"/>
    </source>
</evidence>
<keyword evidence="9" id="KW-1133">Transmembrane helix</keyword>
<dbReference type="SUPFAM" id="SSF52540">
    <property type="entry name" value="P-loop containing nucleoside triphosphate hydrolases"/>
    <property type="match status" value="1"/>
</dbReference>
<dbReference type="PANTHER" id="PTHR32309:SF13">
    <property type="entry name" value="FERRIC ENTEROBACTIN TRANSPORT PROTEIN FEPE"/>
    <property type="match status" value="1"/>
</dbReference>
<dbReference type="NCBIfam" id="TIGR01007">
    <property type="entry name" value="eps_fam"/>
    <property type="match status" value="1"/>
</dbReference>
<evidence type="ECO:0000256" key="1">
    <source>
        <dbReference type="ARBA" id="ARBA00007316"/>
    </source>
</evidence>
<keyword evidence="3" id="KW-0808">Transferase</keyword>
<comment type="caution">
    <text evidence="11">The sequence shown here is derived from an EMBL/GenBank/DDBJ whole genome shotgun (WGS) entry which is preliminary data.</text>
</comment>
<dbReference type="OrthoDB" id="9794577at2"/>
<dbReference type="PANTHER" id="PTHR32309">
    <property type="entry name" value="TYROSINE-PROTEIN KINASE"/>
    <property type="match status" value="1"/>
</dbReference>
<organism evidence="11 12">
    <name type="scientific">Flavobacterium aquicola</name>
    <dbReference type="NCBI Taxonomy" id="1682742"/>
    <lineage>
        <taxon>Bacteria</taxon>
        <taxon>Pseudomonadati</taxon>
        <taxon>Bacteroidota</taxon>
        <taxon>Flavobacteriia</taxon>
        <taxon>Flavobacteriales</taxon>
        <taxon>Flavobacteriaceae</taxon>
        <taxon>Flavobacterium</taxon>
    </lineage>
</organism>
<dbReference type="Proteomes" id="UP000257136">
    <property type="component" value="Unassembled WGS sequence"/>
</dbReference>
<evidence type="ECO:0000256" key="4">
    <source>
        <dbReference type="ARBA" id="ARBA00022741"/>
    </source>
</evidence>
<comment type="catalytic activity">
    <reaction evidence="8">
        <text>L-tyrosyl-[protein] + ATP = O-phospho-L-tyrosyl-[protein] + ADP + H(+)</text>
        <dbReference type="Rhea" id="RHEA:10596"/>
        <dbReference type="Rhea" id="RHEA-COMP:10136"/>
        <dbReference type="Rhea" id="RHEA-COMP:20101"/>
        <dbReference type="ChEBI" id="CHEBI:15378"/>
        <dbReference type="ChEBI" id="CHEBI:30616"/>
        <dbReference type="ChEBI" id="CHEBI:46858"/>
        <dbReference type="ChEBI" id="CHEBI:61978"/>
        <dbReference type="ChEBI" id="CHEBI:456216"/>
        <dbReference type="EC" id="2.7.10.2"/>
    </reaction>
</comment>
<dbReference type="GO" id="GO:0004715">
    <property type="term" value="F:non-membrane spanning protein tyrosine kinase activity"/>
    <property type="evidence" value="ECO:0007669"/>
    <property type="project" value="UniProtKB-EC"/>
</dbReference>
<dbReference type="InterPro" id="IPR050445">
    <property type="entry name" value="Bact_polysacc_biosynth/exp"/>
</dbReference>